<dbReference type="SUPFAM" id="SSF54637">
    <property type="entry name" value="Thioesterase/thiol ester dehydrase-isomerase"/>
    <property type="match status" value="1"/>
</dbReference>
<evidence type="ECO:0000313" key="1">
    <source>
        <dbReference type="EMBL" id="SFN21676.1"/>
    </source>
</evidence>
<name>A0A1I4X8B2_9FLAO</name>
<dbReference type="Proteomes" id="UP000199149">
    <property type="component" value="Unassembled WGS sequence"/>
</dbReference>
<gene>
    <name evidence="1" type="ORF">SAMN05421738_108121</name>
</gene>
<proteinExistence type="predicted"/>
<dbReference type="Gene3D" id="3.10.129.10">
    <property type="entry name" value="Hotdog Thioesterase"/>
    <property type="match status" value="1"/>
</dbReference>
<organism evidence="1 2">
    <name type="scientific">Algoriella xinjiangensis</name>
    <dbReference type="NCBI Taxonomy" id="684065"/>
    <lineage>
        <taxon>Bacteria</taxon>
        <taxon>Pseudomonadati</taxon>
        <taxon>Bacteroidota</taxon>
        <taxon>Flavobacteriia</taxon>
        <taxon>Flavobacteriales</taxon>
        <taxon>Weeksellaceae</taxon>
        <taxon>Algoriella</taxon>
    </lineage>
</organism>
<keyword evidence="2" id="KW-1185">Reference proteome</keyword>
<accession>A0A1I4X8B2</accession>
<dbReference type="STRING" id="684065.SAMN05421738_108121"/>
<dbReference type="Pfam" id="PF22817">
    <property type="entry name" value="ApeP-like"/>
    <property type="match status" value="1"/>
</dbReference>
<dbReference type="OrthoDB" id="826697at2"/>
<evidence type="ECO:0000313" key="2">
    <source>
        <dbReference type="Proteomes" id="UP000199149"/>
    </source>
</evidence>
<dbReference type="InterPro" id="IPR016776">
    <property type="entry name" value="ApeP-like_dehydratase"/>
</dbReference>
<sequence length="151" mass="17472">MIKSNQNIAIQQFLPHRQPMLFVDTIILIETNYVEAIYTIKSDQLFLQNDYFSEIGLIENMAQVCSSIIGQKYFIDDDLQKGDLIGYISTIKTCTIYNLPKINQTILTKAKLLEVFDYEDYAISTMETQVFIDDKVYATATLNLLLQNHKR</sequence>
<dbReference type="RefSeq" id="WP_092908360.1">
    <property type="nucleotide sequence ID" value="NZ_FOUZ01000008.1"/>
</dbReference>
<dbReference type="AlphaFoldDB" id="A0A1I4X8B2"/>
<reference evidence="2" key="1">
    <citation type="submission" date="2016-10" db="EMBL/GenBank/DDBJ databases">
        <authorList>
            <person name="Varghese N."/>
            <person name="Submissions S."/>
        </authorList>
    </citation>
    <scope>NUCLEOTIDE SEQUENCE [LARGE SCALE GENOMIC DNA]</scope>
    <source>
        <strain evidence="2">XJ109</strain>
    </source>
</reference>
<protein>
    <submittedName>
        <fullName evidence="1">3-hydroxymyristoyl/3-hydroxydecanoyl-(Acyl carrier protein) dehydratase</fullName>
    </submittedName>
</protein>
<dbReference type="InterPro" id="IPR029069">
    <property type="entry name" value="HotDog_dom_sf"/>
</dbReference>
<dbReference type="EMBL" id="FOUZ01000008">
    <property type="protein sequence ID" value="SFN21676.1"/>
    <property type="molecule type" value="Genomic_DNA"/>
</dbReference>